<accession>A0A9X1B765</accession>
<dbReference type="AlphaFoldDB" id="A0A9X1B765"/>
<dbReference type="RefSeq" id="WP_200252224.1">
    <property type="nucleotide sequence ID" value="NZ_NRRY01000125.1"/>
</dbReference>
<evidence type="ECO:0000313" key="3">
    <source>
        <dbReference type="Proteomes" id="UP001138768"/>
    </source>
</evidence>
<evidence type="ECO:0000256" key="1">
    <source>
        <dbReference type="SAM" id="Coils"/>
    </source>
</evidence>
<dbReference type="Proteomes" id="UP001138768">
    <property type="component" value="Unassembled WGS sequence"/>
</dbReference>
<comment type="caution">
    <text evidence="2">The sequence shown here is derived from an EMBL/GenBank/DDBJ whole genome shotgun (WGS) entry which is preliminary data.</text>
</comment>
<gene>
    <name evidence="2" type="ORF">CKO42_26205</name>
</gene>
<proteinExistence type="predicted"/>
<dbReference type="EMBL" id="NRRY01000125">
    <property type="protein sequence ID" value="MBK1621809.1"/>
    <property type="molecule type" value="Genomic_DNA"/>
</dbReference>
<name>A0A9X1B765_9GAMM</name>
<protein>
    <submittedName>
        <fullName evidence="2">Uncharacterized protein</fullName>
    </submittedName>
</protein>
<reference evidence="2 3" key="1">
    <citation type="journal article" date="2020" name="Microorganisms">
        <title>Osmotic Adaptation and Compatible Solute Biosynthesis of Phototrophic Bacteria as Revealed from Genome Analyses.</title>
        <authorList>
            <person name="Imhoff J.F."/>
            <person name="Rahn T."/>
            <person name="Kunzel S."/>
            <person name="Keller A."/>
            <person name="Neulinger S.C."/>
        </authorList>
    </citation>
    <scope>NUCLEOTIDE SEQUENCE [LARGE SCALE GENOMIC DNA]</scope>
    <source>
        <strain evidence="2 3">DSM 25653</strain>
    </source>
</reference>
<sequence>MQTWYDEQQNKLVALQHEAQQRAQEAAEAEQATKRGAFALRARSMVDRLRDFINDMPDDEKHKRRHMEFFQHALAAKYRTRSGINRASVSEVGPALKQLGWTRQREWLGAEQTYRTWWVPPETQEN</sequence>
<evidence type="ECO:0000313" key="2">
    <source>
        <dbReference type="EMBL" id="MBK1621809.1"/>
    </source>
</evidence>
<keyword evidence="3" id="KW-1185">Reference proteome</keyword>
<feature type="coiled-coil region" evidence="1">
    <location>
        <begin position="5"/>
        <end position="35"/>
    </location>
</feature>
<organism evidence="2 3">
    <name type="scientific">Lamprobacter modestohalophilus</name>
    <dbReference type="NCBI Taxonomy" id="1064514"/>
    <lineage>
        <taxon>Bacteria</taxon>
        <taxon>Pseudomonadati</taxon>
        <taxon>Pseudomonadota</taxon>
        <taxon>Gammaproteobacteria</taxon>
        <taxon>Chromatiales</taxon>
        <taxon>Chromatiaceae</taxon>
        <taxon>Lamprobacter</taxon>
    </lineage>
</organism>
<keyword evidence="1" id="KW-0175">Coiled coil</keyword>